<organism evidence="1 2">
    <name type="scientific">Staurois parvus</name>
    <dbReference type="NCBI Taxonomy" id="386267"/>
    <lineage>
        <taxon>Eukaryota</taxon>
        <taxon>Metazoa</taxon>
        <taxon>Chordata</taxon>
        <taxon>Craniata</taxon>
        <taxon>Vertebrata</taxon>
        <taxon>Euteleostomi</taxon>
        <taxon>Amphibia</taxon>
        <taxon>Batrachia</taxon>
        <taxon>Anura</taxon>
        <taxon>Neobatrachia</taxon>
        <taxon>Ranoidea</taxon>
        <taxon>Ranidae</taxon>
        <taxon>Staurois</taxon>
    </lineage>
</organism>
<dbReference type="Proteomes" id="UP001162483">
    <property type="component" value="Unassembled WGS sequence"/>
</dbReference>
<reference evidence="1" key="1">
    <citation type="submission" date="2023-05" db="EMBL/GenBank/DDBJ databases">
        <authorList>
            <person name="Stuckert A."/>
        </authorList>
    </citation>
    <scope>NUCLEOTIDE SEQUENCE</scope>
</reference>
<evidence type="ECO:0000313" key="2">
    <source>
        <dbReference type="Proteomes" id="UP001162483"/>
    </source>
</evidence>
<proteinExistence type="predicted"/>
<protein>
    <submittedName>
        <fullName evidence="1">Uncharacterized protein</fullName>
    </submittedName>
</protein>
<evidence type="ECO:0000313" key="1">
    <source>
        <dbReference type="EMBL" id="CAI9593772.1"/>
    </source>
</evidence>
<gene>
    <name evidence="1" type="ORF">SPARVUS_LOCUS11619102</name>
</gene>
<feature type="non-terminal residue" evidence="1">
    <location>
        <position position="49"/>
    </location>
</feature>
<dbReference type="EMBL" id="CATNWA010016579">
    <property type="protein sequence ID" value="CAI9593772.1"/>
    <property type="molecule type" value="Genomic_DNA"/>
</dbReference>
<accession>A0ABN9F9T8</accession>
<keyword evidence="2" id="KW-1185">Reference proteome</keyword>
<name>A0ABN9F9T8_9NEOB</name>
<sequence length="49" mass="5783">MVSPPLLTIHKQINAFNIEPIIYLVNFLYRKNLKNLVRSYIVTVQYNCS</sequence>
<comment type="caution">
    <text evidence="1">The sequence shown here is derived from an EMBL/GenBank/DDBJ whole genome shotgun (WGS) entry which is preliminary data.</text>
</comment>